<feature type="compositionally biased region" description="Acidic residues" evidence="1">
    <location>
        <begin position="1706"/>
        <end position="1728"/>
    </location>
</feature>
<gene>
    <name evidence="5" type="ORF">FA15DRAFT_755156</name>
</gene>
<evidence type="ECO:0000313" key="6">
    <source>
        <dbReference type="Proteomes" id="UP000307440"/>
    </source>
</evidence>
<feature type="domain" description="U3 small nucleolar RNA-associated protein 20" evidence="3">
    <location>
        <begin position="1776"/>
        <end position="1840"/>
    </location>
</feature>
<dbReference type="InterPro" id="IPR046523">
    <property type="entry name" value="UTP20_dom"/>
</dbReference>
<dbReference type="PANTHER" id="PTHR17695">
    <property type="entry name" value="SMALL SUBUNIT PROCESSOME COMPONENT 20 HOMOLOG"/>
    <property type="match status" value="1"/>
</dbReference>
<feature type="compositionally biased region" description="Basic residues" evidence="1">
    <location>
        <begin position="2829"/>
        <end position="2845"/>
    </location>
</feature>
<dbReference type="Proteomes" id="UP000307440">
    <property type="component" value="Unassembled WGS sequence"/>
</dbReference>
<organism evidence="5 6">
    <name type="scientific">Coprinopsis marcescibilis</name>
    <name type="common">Agaric fungus</name>
    <name type="synonym">Psathyrella marcescibilis</name>
    <dbReference type="NCBI Taxonomy" id="230819"/>
    <lineage>
        <taxon>Eukaryota</taxon>
        <taxon>Fungi</taxon>
        <taxon>Dikarya</taxon>
        <taxon>Basidiomycota</taxon>
        <taxon>Agaricomycotina</taxon>
        <taxon>Agaricomycetes</taxon>
        <taxon>Agaricomycetidae</taxon>
        <taxon>Agaricales</taxon>
        <taxon>Agaricineae</taxon>
        <taxon>Psathyrellaceae</taxon>
        <taxon>Coprinopsis</taxon>
    </lineage>
</organism>
<proteinExistence type="predicted"/>
<dbReference type="Pfam" id="PF23099">
    <property type="entry name" value="UTP20_C"/>
    <property type="match status" value="1"/>
</dbReference>
<reference evidence="5 6" key="1">
    <citation type="journal article" date="2019" name="Nat. Ecol. Evol.">
        <title>Megaphylogeny resolves global patterns of mushroom evolution.</title>
        <authorList>
            <person name="Varga T."/>
            <person name="Krizsan K."/>
            <person name="Foldi C."/>
            <person name="Dima B."/>
            <person name="Sanchez-Garcia M."/>
            <person name="Sanchez-Ramirez S."/>
            <person name="Szollosi G.J."/>
            <person name="Szarkandi J.G."/>
            <person name="Papp V."/>
            <person name="Albert L."/>
            <person name="Andreopoulos W."/>
            <person name="Angelini C."/>
            <person name="Antonin V."/>
            <person name="Barry K.W."/>
            <person name="Bougher N.L."/>
            <person name="Buchanan P."/>
            <person name="Buyck B."/>
            <person name="Bense V."/>
            <person name="Catcheside P."/>
            <person name="Chovatia M."/>
            <person name="Cooper J."/>
            <person name="Damon W."/>
            <person name="Desjardin D."/>
            <person name="Finy P."/>
            <person name="Geml J."/>
            <person name="Haridas S."/>
            <person name="Hughes K."/>
            <person name="Justo A."/>
            <person name="Karasinski D."/>
            <person name="Kautmanova I."/>
            <person name="Kiss B."/>
            <person name="Kocsube S."/>
            <person name="Kotiranta H."/>
            <person name="LaButti K.M."/>
            <person name="Lechner B.E."/>
            <person name="Liimatainen K."/>
            <person name="Lipzen A."/>
            <person name="Lukacs Z."/>
            <person name="Mihaltcheva S."/>
            <person name="Morgado L.N."/>
            <person name="Niskanen T."/>
            <person name="Noordeloos M.E."/>
            <person name="Ohm R.A."/>
            <person name="Ortiz-Santana B."/>
            <person name="Ovrebo C."/>
            <person name="Racz N."/>
            <person name="Riley R."/>
            <person name="Savchenko A."/>
            <person name="Shiryaev A."/>
            <person name="Soop K."/>
            <person name="Spirin V."/>
            <person name="Szebenyi C."/>
            <person name="Tomsovsky M."/>
            <person name="Tulloss R.E."/>
            <person name="Uehling J."/>
            <person name="Grigoriev I.V."/>
            <person name="Vagvolgyi C."/>
            <person name="Papp T."/>
            <person name="Martin F.M."/>
            <person name="Miettinen O."/>
            <person name="Hibbett D.S."/>
            <person name="Nagy L.G."/>
        </authorList>
    </citation>
    <scope>NUCLEOTIDE SEQUENCE [LARGE SCALE GENOMIC DNA]</scope>
    <source>
        <strain evidence="5 6">CBS 121175</strain>
    </source>
</reference>
<evidence type="ECO:0000313" key="5">
    <source>
        <dbReference type="EMBL" id="TFK26306.1"/>
    </source>
</evidence>
<sequence>MDDDDYDDVPQPKRFRHQSYKQQIKDVHLPSAFKQLEHEADIADNDSHFHQALDRWRQLNLAPSFLQFASKADQLSASMPLLLHHWRDIMALWVEAMEGSDDEGLRALLDLLQKMAHDLRTTIAPAYIDVLQRLLKLLARSISPAAVTTLLETFNSLFRYILVPSIHLELLEQTWGMIKATLPQCIPEIQRAMAEVWGSVLRKLKTAARTKAVTMLAAEAEIIDDASAWVLVFACKSVSQTLHTATPSIFTPLITFYLDADDIEPAFNLLRRTLTALIHHVKTAEQFTDLSNILIQQLKSESTSPNRQRFKRMLDVVTIISSVRHGTRMTEAQKSDLFVRLETWPITADLHSSLLPFVTSLYMTSEMAQWIGPGLKYLQRLWGLVERPEHDGDDAVCLELAINVHGSLAELGWGGWKMVALPSVLKATVRPNILEKEPKKLFEFLASLKHQKKLNPNEADLVWKTKIENCALGRLEALKGQTGEEPGAEINDILSLSPFFSDAILPVIVGLIELNIQTPAEHQAWIIESAIHALSKRPSNEWASTIPLSSWTKLVVERWAHSHHVLGSMVILSDAITLNVEKLPFNTAYTNLQPSILSHSRLVRLNALRFLNSKLVAVPEGAGEVLKRCLQGEEATVDIQGVRERVLRIGRVGQVVGDSQGADLCARWLIAQLKVSLRPLWSPAAAAISSLSQRFGDLVWQLVFSELQAASAPATSPTIKAGVPEYGQAALEDVAGDSVRFEEERSWRDPSAHKLRDVVARWEDPAHGQKEYVRVHQERLRFDAAAYEYQLLTALGECTVLAEKHNKELIPFFLGLLSPSTGGLSTSPVPFLAKVQTSKQKLLAWFTLFSKFSNPKALYFTSTLHDLYTFYLSHPYRPLQRIALKCILTYKSPHLVGHDDTFQALLDDTRWRDTLTLLELVNLEAQERGEVVNVLIRLLFGIMLEKRGRSRGADRRAAVLSALASCTEEELGLLIDLMLQPLGLDRNAHRETETSGFHLHQFSSNVGDTQMLGFLTLLGDLMRLLGSRLVTYWPALLGTTIDLINFAQGKIQDAIQPDADDVEADLADEVDGEEEQADENDSWSPSSSIDPKALRSVRLTGLKRFADFFRVPISFAFEPYLSQSFSSFISPRLDKFASENAQSPSALLDLLQVWSRDASQVFFLVQFDDQLLPALYDCLVAVNVKAPVVDRVFDIIEKISDHSAENADARRKVLEPHVDILLSNLAKLVELSKSTVPSKHAGPSQSLSLSLTTPLGQRHLAILSLLAPYSTSPSQAITLLHLFLPVFRKPNKQAPEKVKANILVIVRNMIHLIPDLKSLETPLWRKLFDTLSHLFLTLRTRNGRTQLVETFAQLATLQDNVEQTWLHVIAEHLGSLNAYSAKRLDEADFDKRFAAYSVFNEELYQSPSLRPLAWIPLIQQSFHDIQDGEELAVRAAAAHTLRRFIDVVVRSASENESTVPTISDTYPAVFLTTFLPGLRSLISAPLHFHSPILQSSLGVKADLLSTLSYAVAECPENFSPILDALRPLLEGGDEEANFFNNVLHIQIHRRTRAIRRLGNRSESEGFQDAKEHGDSLVVKDWLIPIVSWFVGNGEGFSKSPSSSSSSARQKPDQQQHLTTNEAIHTIGKLSRHLSWAPYYALVQRYLRLAKVKNDWERIYVRTIVSILENFGFEVSDGEEVDIVSPKNETRSDDAMDVDNQAQPSELAEEGGEGDIDEEEGRVDDDDAEVQVPEVQKPQKTRRRPKILSSLKLRLLPALLSYLSPPAHRFEEDQTPLTTRLPIAIAIARLTLYLPILKPEDRDRKKTELRRLATVLSHMMRSRSQEVRDSVRDVLGKIAMLVAGVGEFKASHRGDDDIDGKQTFEGDEYVKVLVDELTTALTRGPQLHVLVCTVQSILTKVTLGSESDDQTESTAKSVQRSTSEDVEAEETTVKTCPQGNQSDNRVFLDILVPSIAAMSSSILFGDVATSEVQVNATGQEVPTNHASAAFREPRKSVNSSYNLYGLAAQFSSPSILPDLLKDLKSVPRTTSNMKVLSVADEVLRRVGGGLERNPGSERKKEKDDQTEIQPESDWLLNVIWGLVSGNVAFLKERPEPLKSKNKKKRRDVTSRDDDVTVQTKRLIVQESDHYAHNSFRFIVLGLDLLNTAMRRGRFVSASPVIYRQLDALLPVIGNTLYSASTPVLLAALKSVSLLVTRFPAKLPGMRKALPVYVNQVMSIIRSSGGGGGNMGGTDGDLLQGALRTLGVMIRDGPKTTTSADGTAAPGVEIKEKDLSFLLELVTPDLEDPDKQNVAFTLLKAIVSRRFIVPEMYDIMEDRVAPLLVQSQSSVVREQARSLLLQFMLDYPQGKGRLQKTLAFLLRNAISYIHESGRTSILELLGAILTKFQSGLIKEYGEMIYVSLVMVMANDESAKCKELAAFLVASLYGRFDSDERNTIVRNWLRKWVKAGVEVNEAGKQKLAWVALQVWGVVVDAAPKDEDEETMKTWTRDVLEDISISLERSRVLLEATTEEQDDDSMDVDQEETNVQWQLAYYSLTALGKILRVSPGFARHNPEQKSSLVPWKLVTSHLLFPHAWVRTAAGRVLGVLFSANPLASTQPIINSPSLEPDHPFATGELRDIAAKLCDQLKSEHLDSLLALQVVKNLVWIGRCWGSEKNADDIAPAPENLVESDDEEEVVGEVKVAEPQSNLDNLPWLFSKLSYQIRGALIRRRGRQGRNKPNWTQQPLAAIRWFAAMSSTLEPKRLEQFLTHMLSPLYRVIEEETIQDEHIDELKFTAIELRDLIQQRVGGTMFSLVYNSIRQRVTEVRRERKTKRVMLGTQNPEQAGRRKEKKLKLKKESKKRKGQSFIDARGGKRRKEA</sequence>
<evidence type="ECO:0000259" key="2">
    <source>
        <dbReference type="Pfam" id="PF07539"/>
    </source>
</evidence>
<feature type="domain" description="U3 small nucleolar RNA-associated protein 20" evidence="3">
    <location>
        <begin position="1865"/>
        <end position="2058"/>
    </location>
</feature>
<evidence type="ECO:0000259" key="4">
    <source>
        <dbReference type="Pfam" id="PF23099"/>
    </source>
</evidence>
<feature type="region of interest" description="Disordered" evidence="1">
    <location>
        <begin position="1903"/>
        <end position="1938"/>
    </location>
</feature>
<feature type="compositionally biased region" description="Polar residues" evidence="1">
    <location>
        <begin position="1911"/>
        <end position="1920"/>
    </location>
</feature>
<dbReference type="OrthoDB" id="360653at2759"/>
<dbReference type="Pfam" id="PF20416">
    <property type="entry name" value="UTP20"/>
    <property type="match status" value="2"/>
</dbReference>
<dbReference type="Pfam" id="PF07539">
    <property type="entry name" value="UTP20_N"/>
    <property type="match status" value="1"/>
</dbReference>
<feature type="domain" description="U3 small nucleolar RNA-associated protein 20 C-terminal" evidence="4">
    <location>
        <begin position="2578"/>
        <end position="2845"/>
    </location>
</feature>
<protein>
    <submittedName>
        <fullName evidence="5">U3 snoRNP protein Utp20</fullName>
    </submittedName>
</protein>
<accession>A0A5C3L291</accession>
<feature type="region of interest" description="Disordered" evidence="1">
    <location>
        <begin position="1684"/>
        <end position="1742"/>
    </location>
</feature>
<dbReference type="InterPro" id="IPR016024">
    <property type="entry name" value="ARM-type_fold"/>
</dbReference>
<keyword evidence="6" id="KW-1185">Reference proteome</keyword>
<feature type="compositionally biased region" description="Basic and acidic residues" evidence="1">
    <location>
        <begin position="2053"/>
        <end position="2064"/>
    </location>
</feature>
<name>A0A5C3L291_COPMA</name>
<dbReference type="STRING" id="230819.A0A5C3L291"/>
<dbReference type="GO" id="GO:0032040">
    <property type="term" value="C:small-subunit processome"/>
    <property type="evidence" value="ECO:0007669"/>
    <property type="project" value="TreeGrafter"/>
</dbReference>
<feature type="region of interest" description="Disordered" evidence="1">
    <location>
        <begin position="2046"/>
        <end position="2067"/>
    </location>
</feature>
<feature type="compositionally biased region" description="Acidic residues" evidence="1">
    <location>
        <begin position="1068"/>
        <end position="1081"/>
    </location>
</feature>
<feature type="region of interest" description="Disordered" evidence="1">
    <location>
        <begin position="1599"/>
        <end position="1618"/>
    </location>
</feature>
<dbReference type="InterPro" id="IPR052575">
    <property type="entry name" value="SSU_processome_comp_20"/>
</dbReference>
<dbReference type="EMBL" id="ML210176">
    <property type="protein sequence ID" value="TFK26306.1"/>
    <property type="molecule type" value="Genomic_DNA"/>
</dbReference>
<evidence type="ECO:0000256" key="1">
    <source>
        <dbReference type="SAM" id="MobiDB-lite"/>
    </source>
</evidence>
<dbReference type="SUPFAM" id="SSF48371">
    <property type="entry name" value="ARM repeat"/>
    <property type="match status" value="2"/>
</dbReference>
<dbReference type="InterPro" id="IPR057525">
    <property type="entry name" value="UTP20_C"/>
</dbReference>
<dbReference type="PANTHER" id="PTHR17695:SF11">
    <property type="entry name" value="SMALL SUBUNIT PROCESSOME COMPONENT 20 HOMOLOG"/>
    <property type="match status" value="1"/>
</dbReference>
<evidence type="ECO:0000259" key="3">
    <source>
        <dbReference type="Pfam" id="PF20416"/>
    </source>
</evidence>
<feature type="domain" description="U3 small nucleolar RNA-associated protein 20 N-terminal" evidence="2">
    <location>
        <begin position="838"/>
        <end position="1482"/>
    </location>
</feature>
<dbReference type="GO" id="GO:0030686">
    <property type="term" value="C:90S preribosome"/>
    <property type="evidence" value="ECO:0007669"/>
    <property type="project" value="TreeGrafter"/>
</dbReference>
<dbReference type="InterPro" id="IPR011430">
    <property type="entry name" value="UTP20_N"/>
</dbReference>
<feature type="region of interest" description="Disordered" evidence="1">
    <location>
        <begin position="1068"/>
        <end position="1089"/>
    </location>
</feature>
<feature type="region of interest" description="Disordered" evidence="1">
    <location>
        <begin position="2814"/>
        <end position="2860"/>
    </location>
</feature>